<sequence>MEDSNNRRTWEEEIYWQNFHFANFFLTLPTNFHHHLTLPKKFTEYMKSKLPEQIVLKVNRVSWNVNLKKEEDDIMFHGDGWEEFVKAYSLKKADILVFKYNRRESFEVLLFDRASLCEQEASYFVRKVQQNSDDDKEDHDRSEKTRKDLTGDKSQEDYDSESSAPRNRRKKNPASTPKSNSGRTARAKEDLDDEDESDESSDEEDSISEEAKTTPNKTATAIARESPPSSSRKRKRNGDKKITGNESSFSLHQMCYRSNRREITEEEKANALTKAKMASVQFKDSFIVVMRPTCVYKRFYLTIPSDWKPRIRYRKGQQVCLIVKEKTWDCRVSFSRNNIGFQGAGWKKFARENLLEEFDVCVFVPCGAKNERSILDVSIFRVVPEAVPPTLVTP</sequence>
<dbReference type="InterPro" id="IPR015300">
    <property type="entry name" value="DNA-bd_pseudobarrel_sf"/>
</dbReference>
<comment type="subcellular location">
    <subcellularLocation>
        <location evidence="1">Nucleus</location>
    </subcellularLocation>
</comment>
<dbReference type="PANTHER" id="PTHR31391">
    <property type="entry name" value="B3 DOMAIN-CONTAINING PROTEIN OS11G0197600-RELATED"/>
    <property type="match status" value="1"/>
</dbReference>
<gene>
    <name evidence="9" type="primary">LOC110780431</name>
</gene>
<dbReference type="AlphaFoldDB" id="A0A9R0I101"/>
<evidence type="ECO:0000313" key="8">
    <source>
        <dbReference type="Proteomes" id="UP000813463"/>
    </source>
</evidence>
<keyword evidence="2" id="KW-0805">Transcription regulation</keyword>
<reference evidence="9" key="2">
    <citation type="submission" date="2025-08" db="UniProtKB">
        <authorList>
            <consortium name="RefSeq"/>
        </authorList>
    </citation>
    <scope>IDENTIFICATION</scope>
    <source>
        <tissue evidence="9">Leaf</tissue>
    </source>
</reference>
<keyword evidence="8" id="KW-1185">Reference proteome</keyword>
<organism evidence="8 9">
    <name type="scientific">Spinacia oleracea</name>
    <name type="common">Spinach</name>
    <dbReference type="NCBI Taxonomy" id="3562"/>
    <lineage>
        <taxon>Eukaryota</taxon>
        <taxon>Viridiplantae</taxon>
        <taxon>Streptophyta</taxon>
        <taxon>Embryophyta</taxon>
        <taxon>Tracheophyta</taxon>
        <taxon>Spermatophyta</taxon>
        <taxon>Magnoliopsida</taxon>
        <taxon>eudicotyledons</taxon>
        <taxon>Gunneridae</taxon>
        <taxon>Pentapetalae</taxon>
        <taxon>Caryophyllales</taxon>
        <taxon>Chenopodiaceae</taxon>
        <taxon>Chenopodioideae</taxon>
        <taxon>Anserineae</taxon>
        <taxon>Spinacia</taxon>
    </lineage>
</organism>
<evidence type="ECO:0000313" key="9">
    <source>
        <dbReference type="RefSeq" id="XP_021840512.1"/>
    </source>
</evidence>
<feature type="domain" description="TF-B3" evidence="7">
    <location>
        <begin position="286"/>
        <end position="383"/>
    </location>
</feature>
<keyword evidence="3" id="KW-0238">DNA-binding</keyword>
<evidence type="ECO:0000256" key="4">
    <source>
        <dbReference type="ARBA" id="ARBA00023163"/>
    </source>
</evidence>
<evidence type="ECO:0000256" key="2">
    <source>
        <dbReference type="ARBA" id="ARBA00023015"/>
    </source>
</evidence>
<evidence type="ECO:0000259" key="7">
    <source>
        <dbReference type="PROSITE" id="PS50863"/>
    </source>
</evidence>
<feature type="domain" description="TF-B3" evidence="7">
    <location>
        <begin position="21"/>
        <end position="114"/>
    </location>
</feature>
<feature type="region of interest" description="Disordered" evidence="6">
    <location>
        <begin position="128"/>
        <end position="248"/>
    </location>
</feature>
<evidence type="ECO:0000256" key="3">
    <source>
        <dbReference type="ARBA" id="ARBA00023125"/>
    </source>
</evidence>
<dbReference type="OrthoDB" id="590488at2759"/>
<evidence type="ECO:0000256" key="5">
    <source>
        <dbReference type="ARBA" id="ARBA00023242"/>
    </source>
</evidence>
<dbReference type="Proteomes" id="UP000813463">
    <property type="component" value="Chromosome 3"/>
</dbReference>
<dbReference type="SMART" id="SM01019">
    <property type="entry name" value="B3"/>
    <property type="match status" value="2"/>
</dbReference>
<dbReference type="Pfam" id="PF02362">
    <property type="entry name" value="B3"/>
    <property type="match status" value="2"/>
</dbReference>
<dbReference type="PANTHER" id="PTHR31391:SF157">
    <property type="entry name" value="B3 DOMAIN-CONTAINING PROTEIN REM16"/>
    <property type="match status" value="1"/>
</dbReference>
<dbReference type="RefSeq" id="XP_021840512.1">
    <property type="nucleotide sequence ID" value="XM_021984820.2"/>
</dbReference>
<proteinExistence type="predicted"/>
<keyword evidence="4" id="KW-0804">Transcription</keyword>
<feature type="compositionally biased region" description="Acidic residues" evidence="6">
    <location>
        <begin position="190"/>
        <end position="208"/>
    </location>
</feature>
<accession>A0A9R0I101</accession>
<feature type="compositionally biased region" description="Polar residues" evidence="6">
    <location>
        <begin position="173"/>
        <end position="183"/>
    </location>
</feature>
<name>A0A9R0I101_SPIOL</name>
<evidence type="ECO:0000256" key="6">
    <source>
        <dbReference type="SAM" id="MobiDB-lite"/>
    </source>
</evidence>
<reference evidence="8" key="1">
    <citation type="journal article" date="2021" name="Nat. Commun.">
        <title>Genomic analyses provide insights into spinach domestication and the genetic basis of agronomic traits.</title>
        <authorList>
            <person name="Cai X."/>
            <person name="Sun X."/>
            <person name="Xu C."/>
            <person name="Sun H."/>
            <person name="Wang X."/>
            <person name="Ge C."/>
            <person name="Zhang Z."/>
            <person name="Wang Q."/>
            <person name="Fei Z."/>
            <person name="Jiao C."/>
            <person name="Wang Q."/>
        </authorList>
    </citation>
    <scope>NUCLEOTIDE SEQUENCE [LARGE SCALE GENOMIC DNA]</scope>
    <source>
        <strain evidence="8">cv. Varoflay</strain>
    </source>
</reference>
<dbReference type="GeneID" id="110780431"/>
<feature type="compositionally biased region" description="Basic and acidic residues" evidence="6">
    <location>
        <begin position="138"/>
        <end position="156"/>
    </location>
</feature>
<dbReference type="CDD" id="cd10017">
    <property type="entry name" value="B3_DNA"/>
    <property type="match status" value="2"/>
</dbReference>
<dbReference type="InterPro" id="IPR044837">
    <property type="entry name" value="REM16-like"/>
</dbReference>
<dbReference type="SUPFAM" id="SSF101936">
    <property type="entry name" value="DNA-binding pseudobarrel domain"/>
    <property type="match status" value="2"/>
</dbReference>
<dbReference type="GO" id="GO:0003677">
    <property type="term" value="F:DNA binding"/>
    <property type="evidence" value="ECO:0007669"/>
    <property type="project" value="UniProtKB-KW"/>
</dbReference>
<dbReference type="Gene3D" id="2.40.330.10">
    <property type="entry name" value="DNA-binding pseudobarrel domain"/>
    <property type="match status" value="2"/>
</dbReference>
<dbReference type="PROSITE" id="PS50863">
    <property type="entry name" value="B3"/>
    <property type="match status" value="2"/>
</dbReference>
<protein>
    <submittedName>
        <fullName evidence="9">B3 domain-containing protein REM16 isoform X1</fullName>
    </submittedName>
</protein>
<keyword evidence="5" id="KW-0539">Nucleus</keyword>
<dbReference type="KEGG" id="soe:110780431"/>
<dbReference type="GO" id="GO:0005634">
    <property type="term" value="C:nucleus"/>
    <property type="evidence" value="ECO:0007669"/>
    <property type="project" value="UniProtKB-SubCell"/>
</dbReference>
<dbReference type="InterPro" id="IPR003340">
    <property type="entry name" value="B3_DNA-bd"/>
</dbReference>
<evidence type="ECO:0000256" key="1">
    <source>
        <dbReference type="ARBA" id="ARBA00004123"/>
    </source>
</evidence>